<dbReference type="PRINTS" id="PR00625">
    <property type="entry name" value="JDOMAIN"/>
</dbReference>
<evidence type="ECO:0000313" key="8">
    <source>
        <dbReference type="EMBL" id="KAK2568598.1"/>
    </source>
</evidence>
<comment type="subcellular location">
    <subcellularLocation>
        <location evidence="2">Cytoplasm</location>
    </subcellularLocation>
    <subcellularLocation>
        <location evidence="1">Nucleus</location>
    </subcellularLocation>
</comment>
<feature type="compositionally biased region" description="Basic and acidic residues" evidence="6">
    <location>
        <begin position="212"/>
        <end position="247"/>
    </location>
</feature>
<dbReference type="GO" id="GO:0005681">
    <property type="term" value="C:spliceosomal complex"/>
    <property type="evidence" value="ECO:0007669"/>
    <property type="project" value="TreeGrafter"/>
</dbReference>
<dbReference type="PANTHER" id="PTHR44313:SF1">
    <property type="entry name" value="DNAJ HOMOLOG SUBFAMILY C MEMBER 17"/>
    <property type="match status" value="1"/>
</dbReference>
<dbReference type="GO" id="GO:0005737">
    <property type="term" value="C:cytoplasm"/>
    <property type="evidence" value="ECO:0007669"/>
    <property type="project" value="UniProtKB-SubCell"/>
</dbReference>
<name>A0AAD9QWH1_ACRCE</name>
<evidence type="ECO:0000256" key="1">
    <source>
        <dbReference type="ARBA" id="ARBA00004123"/>
    </source>
</evidence>
<dbReference type="Gene3D" id="1.10.287.110">
    <property type="entry name" value="DnaJ domain"/>
    <property type="match status" value="1"/>
</dbReference>
<dbReference type="CDD" id="cd06257">
    <property type="entry name" value="DnaJ"/>
    <property type="match status" value="1"/>
</dbReference>
<dbReference type="GO" id="GO:0000390">
    <property type="term" value="P:spliceosomal complex disassembly"/>
    <property type="evidence" value="ECO:0007669"/>
    <property type="project" value="TreeGrafter"/>
</dbReference>
<evidence type="ECO:0000256" key="3">
    <source>
        <dbReference type="ARBA" id="ARBA00022490"/>
    </source>
</evidence>
<dbReference type="SMART" id="SM00271">
    <property type="entry name" value="DnaJ"/>
    <property type="match status" value="1"/>
</dbReference>
<accession>A0AAD9QWH1</accession>
<keyword evidence="3" id="KW-0963">Cytoplasm</keyword>
<feature type="domain" description="J" evidence="7">
    <location>
        <begin position="7"/>
        <end position="64"/>
    </location>
</feature>
<evidence type="ECO:0000256" key="2">
    <source>
        <dbReference type="ARBA" id="ARBA00004496"/>
    </source>
</evidence>
<dbReference type="InterPro" id="IPR052094">
    <property type="entry name" value="Pre-mRNA-splicing_ERAD"/>
</dbReference>
<dbReference type="EMBL" id="JARQWQ010000011">
    <property type="protein sequence ID" value="KAK2568598.1"/>
    <property type="molecule type" value="Genomic_DNA"/>
</dbReference>
<comment type="caution">
    <text evidence="8">The sequence shown here is derived from an EMBL/GenBank/DDBJ whole genome shotgun (WGS) entry which is preliminary data.</text>
</comment>
<dbReference type="AlphaFoldDB" id="A0AAD9QWH1"/>
<proteinExistence type="predicted"/>
<dbReference type="PROSITE" id="PS50076">
    <property type="entry name" value="DNAJ_2"/>
    <property type="match status" value="1"/>
</dbReference>
<protein>
    <submittedName>
        <fullName evidence="8">DnaJ-like protein subfamily C member 17</fullName>
    </submittedName>
</protein>
<gene>
    <name evidence="8" type="ORF">P5673_006536</name>
</gene>
<evidence type="ECO:0000256" key="4">
    <source>
        <dbReference type="ARBA" id="ARBA00023186"/>
    </source>
</evidence>
<reference evidence="8" key="1">
    <citation type="journal article" date="2023" name="G3 (Bethesda)">
        <title>Whole genome assembly and annotation of the endangered Caribbean coral Acropora cervicornis.</title>
        <authorList>
            <person name="Selwyn J.D."/>
            <person name="Vollmer S.V."/>
        </authorList>
    </citation>
    <scope>NUCLEOTIDE SEQUENCE</scope>
    <source>
        <strain evidence="8">K2</strain>
    </source>
</reference>
<feature type="compositionally biased region" description="Basic residues" evidence="6">
    <location>
        <begin position="262"/>
        <end position="283"/>
    </location>
</feature>
<dbReference type="PANTHER" id="PTHR44313">
    <property type="entry name" value="DNAJ HOMOLOG SUBFAMILY C MEMBER 17"/>
    <property type="match status" value="1"/>
</dbReference>
<dbReference type="Proteomes" id="UP001249851">
    <property type="component" value="Unassembled WGS sequence"/>
</dbReference>
<keyword evidence="4" id="KW-0143">Chaperone</keyword>
<dbReference type="InterPro" id="IPR001623">
    <property type="entry name" value="DnaJ_domain"/>
</dbReference>
<keyword evidence="5" id="KW-0539">Nucleus</keyword>
<reference evidence="8" key="2">
    <citation type="journal article" date="2023" name="Science">
        <title>Genomic signatures of disease resistance in endangered staghorn corals.</title>
        <authorList>
            <person name="Vollmer S.V."/>
            <person name="Selwyn J.D."/>
            <person name="Despard B.A."/>
            <person name="Roesel C.L."/>
        </authorList>
    </citation>
    <scope>NUCLEOTIDE SEQUENCE</scope>
    <source>
        <strain evidence="8">K2</strain>
    </source>
</reference>
<dbReference type="Pfam" id="PF00226">
    <property type="entry name" value="DnaJ"/>
    <property type="match status" value="1"/>
</dbReference>
<dbReference type="SUPFAM" id="SSF46565">
    <property type="entry name" value="Chaperone J-domain"/>
    <property type="match status" value="1"/>
</dbReference>
<evidence type="ECO:0000259" key="7">
    <source>
        <dbReference type="PROSITE" id="PS50076"/>
    </source>
</evidence>
<feature type="region of interest" description="Disordered" evidence="6">
    <location>
        <begin position="134"/>
        <end position="283"/>
    </location>
</feature>
<sequence length="283" mass="32679">MAASLRESYELLGLSTSASDEEVKRAYKQKARECHPDKNPSDPRATEKFQALRQSYEKIVSASSSSGEFEDDDEPHFAAGFGGFFQFVMLQEIMRRRMQEAMLARMFGGLFFDDDDDEFPFMFTGMPFAHHPRHFQSSWRTQRERFQDDSPRRERPSSARNTRNHPPWPPKGDKQRNRRPASAQASSNGHKQERPADSRDGNEPHHSQGPKDTGHVPKDSRYENARKHDQNVGDHSFESTSVDKDSEGDQQGNEKGTEKPYRGQKQKKKGKNSRKRKRGHKRR</sequence>
<keyword evidence="9" id="KW-1185">Reference proteome</keyword>
<feature type="compositionally biased region" description="Basic and acidic residues" evidence="6">
    <location>
        <begin position="21"/>
        <end position="45"/>
    </location>
</feature>
<feature type="compositionally biased region" description="Basic and acidic residues" evidence="6">
    <location>
        <begin position="190"/>
        <end position="206"/>
    </location>
</feature>
<dbReference type="InterPro" id="IPR036869">
    <property type="entry name" value="J_dom_sf"/>
</dbReference>
<evidence type="ECO:0000313" key="9">
    <source>
        <dbReference type="Proteomes" id="UP001249851"/>
    </source>
</evidence>
<feature type="compositionally biased region" description="Basic and acidic residues" evidence="6">
    <location>
        <begin position="141"/>
        <end position="157"/>
    </location>
</feature>
<evidence type="ECO:0000256" key="6">
    <source>
        <dbReference type="SAM" id="MobiDB-lite"/>
    </source>
</evidence>
<organism evidence="8 9">
    <name type="scientific">Acropora cervicornis</name>
    <name type="common">Staghorn coral</name>
    <dbReference type="NCBI Taxonomy" id="6130"/>
    <lineage>
        <taxon>Eukaryota</taxon>
        <taxon>Metazoa</taxon>
        <taxon>Cnidaria</taxon>
        <taxon>Anthozoa</taxon>
        <taxon>Hexacorallia</taxon>
        <taxon>Scleractinia</taxon>
        <taxon>Astrocoeniina</taxon>
        <taxon>Acroporidae</taxon>
        <taxon>Acropora</taxon>
    </lineage>
</organism>
<feature type="region of interest" description="Disordered" evidence="6">
    <location>
        <begin position="19"/>
        <end position="45"/>
    </location>
</feature>
<evidence type="ECO:0000256" key="5">
    <source>
        <dbReference type="ARBA" id="ARBA00023242"/>
    </source>
</evidence>